<name>A0A239WUV1_9ACTN</name>
<dbReference type="KEGG" id="cgrn:4412665_01663"/>
<evidence type="ECO:0000256" key="1">
    <source>
        <dbReference type="SAM" id="Phobius"/>
    </source>
</evidence>
<feature type="transmembrane region" description="Helical" evidence="1">
    <location>
        <begin position="162"/>
        <end position="189"/>
    </location>
</feature>
<feature type="transmembrane region" description="Helical" evidence="1">
    <location>
        <begin position="44"/>
        <end position="66"/>
    </location>
</feature>
<feature type="transmembrane region" description="Helical" evidence="1">
    <location>
        <begin position="127"/>
        <end position="150"/>
    </location>
</feature>
<sequence>MTTHNNTTEQQYRCAPVEGLAIGAITGAVCAAVFLLAFEGTEFNLAILAVALGLVLSFSLLGWIDGLCERSITSHRSLSAQQRDIKMLYAVTTILIGVIPAIAFYSISTDRNPMSVPHNAAFSWKALVLYVLPLIPFPLAGWTLGVIRVSNDSRRVIPTMTLMVLVLLSLCVGFWLFFSLYLHMLFFFAP</sequence>
<accession>A0A239WUV1</accession>
<dbReference type="Proteomes" id="UP000215332">
    <property type="component" value="Chromosome 1"/>
</dbReference>
<gene>
    <name evidence="2" type="ORF">SAMEA4412665_01663</name>
</gene>
<dbReference type="AlphaFoldDB" id="A0A239WUV1"/>
<feature type="transmembrane region" description="Helical" evidence="1">
    <location>
        <begin position="20"/>
        <end position="38"/>
    </location>
</feature>
<keyword evidence="1" id="KW-0472">Membrane</keyword>
<proteinExistence type="predicted"/>
<organism evidence="2 3">
    <name type="scientific">Cutibacterium granulosum</name>
    <dbReference type="NCBI Taxonomy" id="33011"/>
    <lineage>
        <taxon>Bacteria</taxon>
        <taxon>Bacillati</taxon>
        <taxon>Actinomycetota</taxon>
        <taxon>Actinomycetes</taxon>
        <taxon>Propionibacteriales</taxon>
        <taxon>Propionibacteriaceae</taxon>
        <taxon>Cutibacterium</taxon>
    </lineage>
</organism>
<reference evidence="2 3" key="1">
    <citation type="submission" date="2017-06" db="EMBL/GenBank/DDBJ databases">
        <authorList>
            <consortium name="Pathogen Informatics"/>
        </authorList>
    </citation>
    <scope>NUCLEOTIDE SEQUENCE [LARGE SCALE GENOMIC DNA]</scope>
    <source>
        <strain evidence="2 3">NCTC11865</strain>
    </source>
</reference>
<protein>
    <submittedName>
        <fullName evidence="2">Uncharacterized protein</fullName>
    </submittedName>
</protein>
<dbReference type="RefSeq" id="WP_065860498.1">
    <property type="nucleotide sequence ID" value="NZ_JAPJOE010000002.1"/>
</dbReference>
<feature type="transmembrane region" description="Helical" evidence="1">
    <location>
        <begin position="87"/>
        <end position="107"/>
    </location>
</feature>
<keyword evidence="1" id="KW-1133">Transmembrane helix</keyword>
<keyword evidence="1" id="KW-0812">Transmembrane</keyword>
<dbReference type="EMBL" id="LT906441">
    <property type="protein sequence ID" value="SNV38247.1"/>
    <property type="molecule type" value="Genomic_DNA"/>
</dbReference>
<evidence type="ECO:0000313" key="3">
    <source>
        <dbReference type="Proteomes" id="UP000215332"/>
    </source>
</evidence>
<evidence type="ECO:0000313" key="2">
    <source>
        <dbReference type="EMBL" id="SNV38247.1"/>
    </source>
</evidence>